<proteinExistence type="predicted"/>
<evidence type="ECO:0000256" key="1">
    <source>
        <dbReference type="SAM" id="Phobius"/>
    </source>
</evidence>
<dbReference type="AlphaFoldDB" id="A0A090WH72"/>
<dbReference type="EMBL" id="BBNT01000010">
    <property type="protein sequence ID" value="GAL76395.1"/>
    <property type="molecule type" value="Genomic_DNA"/>
</dbReference>
<evidence type="ECO:0000313" key="3">
    <source>
        <dbReference type="Proteomes" id="UP000029647"/>
    </source>
</evidence>
<comment type="caution">
    <text evidence="2">The sequence shown here is derived from an EMBL/GenBank/DDBJ whole genome shotgun (WGS) entry which is preliminary data.</text>
</comment>
<accession>A0A090WH72</accession>
<name>A0A090WH72_NONUL</name>
<dbReference type="Pfam" id="PF10677">
    <property type="entry name" value="DUF2490"/>
    <property type="match status" value="1"/>
</dbReference>
<sequence length="111" mass="12649">MSCLILSGQESIDKTGLWTQYFVNSNIGARLKVAVDFQYRTYEIPDDFQQFIGRVSIGYQLKELKLNYILDMAILIAVLLVVVTLLVTSTVYIKTFGGIVRYRIFLKSSIV</sequence>
<feature type="transmembrane region" description="Helical" evidence="1">
    <location>
        <begin position="68"/>
        <end position="93"/>
    </location>
</feature>
<dbReference type="Proteomes" id="UP000029647">
    <property type="component" value="Unassembled WGS sequence"/>
</dbReference>
<reference evidence="2 3" key="1">
    <citation type="journal article" date="2014" name="Genome Announc.">
        <title>Draft Genome Sequences of Marine Flavobacterium Nonlabens Strains NR17, NR24, NR27, NR32, NR33, and Ara13.</title>
        <authorList>
            <person name="Nakanishi M."/>
            <person name="Meirelles P."/>
            <person name="Suzuki R."/>
            <person name="Takatani N."/>
            <person name="Mino S."/>
            <person name="Suda W."/>
            <person name="Oshima K."/>
            <person name="Hattori M."/>
            <person name="Ohkuma M."/>
            <person name="Hosokawa M."/>
            <person name="Miyashita K."/>
            <person name="Thompson F.L."/>
            <person name="Niwa A."/>
            <person name="Sawabe T."/>
            <person name="Sawabe T."/>
        </authorList>
    </citation>
    <scope>NUCLEOTIDE SEQUENCE [LARGE SCALE GENOMIC DNA]</scope>
    <source>
        <strain evidence="3">JCM19275</strain>
    </source>
</reference>
<keyword evidence="1" id="KW-1133">Transmembrane helix</keyword>
<evidence type="ECO:0000313" key="2">
    <source>
        <dbReference type="EMBL" id="GAL76395.1"/>
    </source>
</evidence>
<organism evidence="2 3">
    <name type="scientific">Nonlabens ulvanivorans</name>
    <name type="common">Persicivirga ulvanivorans</name>
    <dbReference type="NCBI Taxonomy" id="906888"/>
    <lineage>
        <taxon>Bacteria</taxon>
        <taxon>Pseudomonadati</taxon>
        <taxon>Bacteroidota</taxon>
        <taxon>Flavobacteriia</taxon>
        <taxon>Flavobacteriales</taxon>
        <taxon>Flavobacteriaceae</taxon>
        <taxon>Nonlabens</taxon>
    </lineage>
</organism>
<protein>
    <submittedName>
        <fullName evidence="2">Uncharacterized protein</fullName>
    </submittedName>
</protein>
<keyword evidence="1" id="KW-0812">Transmembrane</keyword>
<dbReference type="InterPro" id="IPR019619">
    <property type="entry name" value="DUF2490"/>
</dbReference>
<gene>
    <name evidence="2" type="ORF">JCM19275_804</name>
</gene>
<keyword evidence="1" id="KW-0472">Membrane</keyword>